<dbReference type="NCBIfam" id="TIGR03083">
    <property type="entry name" value="maleylpyruvate isomerase family mycothiol-dependent enzyme"/>
    <property type="match status" value="1"/>
</dbReference>
<dbReference type="EMBL" id="JAERWK010000007">
    <property type="protein sequence ID" value="MBM9466625.1"/>
    <property type="molecule type" value="Genomic_DNA"/>
</dbReference>
<dbReference type="Proteomes" id="UP000663792">
    <property type="component" value="Unassembled WGS sequence"/>
</dbReference>
<dbReference type="InterPro" id="IPR017520">
    <property type="entry name" value="CHP03086"/>
</dbReference>
<feature type="compositionally biased region" description="Basic and acidic residues" evidence="1">
    <location>
        <begin position="84"/>
        <end position="100"/>
    </location>
</feature>
<dbReference type="InterPro" id="IPR017517">
    <property type="entry name" value="Maleyloyr_isom"/>
</dbReference>
<evidence type="ECO:0000259" key="2">
    <source>
        <dbReference type="Pfam" id="PF11716"/>
    </source>
</evidence>
<dbReference type="AlphaFoldDB" id="A0A938YEZ7"/>
<dbReference type="SUPFAM" id="SSF109854">
    <property type="entry name" value="DinB/YfiT-like putative metalloenzymes"/>
    <property type="match status" value="1"/>
</dbReference>
<keyword evidence="4" id="KW-1185">Reference proteome</keyword>
<evidence type="ECO:0000313" key="3">
    <source>
        <dbReference type="EMBL" id="MBM9466625.1"/>
    </source>
</evidence>
<evidence type="ECO:0000313" key="4">
    <source>
        <dbReference type="Proteomes" id="UP000663792"/>
    </source>
</evidence>
<feature type="domain" description="Mycothiol-dependent maleylpyruvate isomerase metal-binding" evidence="2">
    <location>
        <begin position="23"/>
        <end position="166"/>
    </location>
</feature>
<feature type="region of interest" description="Disordered" evidence="1">
    <location>
        <begin position="71"/>
        <end position="106"/>
    </location>
</feature>
<comment type="caution">
    <text evidence="3">The sequence shown here is derived from an EMBL/GenBank/DDBJ whole genome shotgun (WGS) entry which is preliminary data.</text>
</comment>
<dbReference type="NCBIfam" id="TIGR03086">
    <property type="entry name" value="TIGR03086 family metal-binding protein"/>
    <property type="match status" value="1"/>
</dbReference>
<dbReference type="RefSeq" id="WP_205259590.1">
    <property type="nucleotide sequence ID" value="NZ_JAERWK010000007.1"/>
</dbReference>
<evidence type="ECO:0000256" key="1">
    <source>
        <dbReference type="SAM" id="MobiDB-lite"/>
    </source>
</evidence>
<name>A0A938YEZ7_9ACTN</name>
<dbReference type="GO" id="GO:0046872">
    <property type="term" value="F:metal ion binding"/>
    <property type="evidence" value="ECO:0007669"/>
    <property type="project" value="InterPro"/>
</dbReference>
<dbReference type="InterPro" id="IPR024344">
    <property type="entry name" value="MDMPI_metal-binding"/>
</dbReference>
<gene>
    <name evidence="3" type="ORF">JL106_04930</name>
</gene>
<organism evidence="3 4">
    <name type="scientific">Nakamurella leprariae</name>
    <dbReference type="NCBI Taxonomy" id="2803911"/>
    <lineage>
        <taxon>Bacteria</taxon>
        <taxon>Bacillati</taxon>
        <taxon>Actinomycetota</taxon>
        <taxon>Actinomycetes</taxon>
        <taxon>Nakamurellales</taxon>
        <taxon>Nakamurellaceae</taxon>
        <taxon>Nakamurella</taxon>
    </lineage>
</organism>
<accession>A0A938YEZ7</accession>
<sequence length="229" mass="24055">MDAPTSTDTSPETDPTGTAALMAAAAAPHRDLVAAAAGQPLDRPTPCRDWDLRALLNHLLFWTPVLAATGRREAPPAPDGQAAEESRERGTSERGRRPSNAEEDQVDLVTGDWAAALAAGRTELVAAWSDPQAWTGAVTMGGPDPLPAPMIGDMVLGELVLHGWDLGMAVGVTPQWPDPVLAAVLRGVEQMGPQGREMGVYADAVPVGPDAPLLHRVLALSGRDPHWTP</sequence>
<dbReference type="InterPro" id="IPR034660">
    <property type="entry name" value="DinB/YfiT-like"/>
</dbReference>
<protein>
    <submittedName>
        <fullName evidence="3">TIGR03086 family protein</fullName>
    </submittedName>
</protein>
<dbReference type="Gene3D" id="1.20.120.450">
    <property type="entry name" value="dinb family like domain"/>
    <property type="match status" value="1"/>
</dbReference>
<reference evidence="3" key="1">
    <citation type="submission" date="2021-01" db="EMBL/GenBank/DDBJ databases">
        <title>YIM 132084 draft genome.</title>
        <authorList>
            <person name="An D."/>
        </authorList>
    </citation>
    <scope>NUCLEOTIDE SEQUENCE</scope>
    <source>
        <strain evidence="3">YIM 132084</strain>
    </source>
</reference>
<dbReference type="Pfam" id="PF11716">
    <property type="entry name" value="MDMPI_N"/>
    <property type="match status" value="1"/>
</dbReference>
<proteinExistence type="predicted"/>